<sequence>MSTFEKFVDGLDFGEGPRWHDGRLWYSDFFQHQVYAVSSDGERETILDLGDEQPSGLGWLPDGSLLVVGMTRRQVLRATADGDLSIHADLSGVAAWHCNDMVVDARGNAYVGNFGFDLENRASPASADLALVRADGSVEVAAEGLGFPNGSVITPDGSTLIVGETMGQCYTAFTIGDDGSLSERRTWAEVQGTAPDGCSLDDDGAIWFANAAAPEVVRVAEGGEILERRATPQSAFACILGGEDGRTLFVLTSPGFTADSAGSAAGAIWTTRVDSPGAGLP</sequence>
<reference evidence="3" key="1">
    <citation type="submission" date="2018-05" db="EMBL/GenBank/DDBJ databases">
        <authorList>
            <person name="Lanie J.A."/>
            <person name="Ng W.-L."/>
            <person name="Kazmierczak K.M."/>
            <person name="Andrzejewski T.M."/>
            <person name="Davidsen T.M."/>
            <person name="Wayne K.J."/>
            <person name="Tettelin H."/>
            <person name="Glass J.I."/>
            <person name="Rusch D."/>
            <person name="Podicherti R."/>
            <person name="Tsui H.-C.T."/>
            <person name="Winkler M.E."/>
        </authorList>
    </citation>
    <scope>NUCLEOTIDE SEQUENCE</scope>
</reference>
<dbReference type="EMBL" id="UINC01037710">
    <property type="protein sequence ID" value="SVB33609.1"/>
    <property type="molecule type" value="Genomic_DNA"/>
</dbReference>
<name>A0A382D652_9ZZZZ</name>
<dbReference type="InterPro" id="IPR011042">
    <property type="entry name" value="6-blade_b-propeller_TolB-like"/>
</dbReference>
<protein>
    <recommendedName>
        <fullName evidence="2">SMP-30/Gluconolactonase/LRE-like region domain-containing protein</fullName>
    </recommendedName>
</protein>
<dbReference type="InterPro" id="IPR013658">
    <property type="entry name" value="SGL"/>
</dbReference>
<keyword evidence="1" id="KW-0378">Hydrolase</keyword>
<dbReference type="InterPro" id="IPR005511">
    <property type="entry name" value="SMP-30"/>
</dbReference>
<dbReference type="PANTHER" id="PTHR47572:SF4">
    <property type="entry name" value="LACTONASE DRP35"/>
    <property type="match status" value="1"/>
</dbReference>
<proteinExistence type="predicted"/>
<dbReference type="SUPFAM" id="SSF63829">
    <property type="entry name" value="Calcium-dependent phosphotriesterase"/>
    <property type="match status" value="1"/>
</dbReference>
<dbReference type="GO" id="GO:0016787">
    <property type="term" value="F:hydrolase activity"/>
    <property type="evidence" value="ECO:0007669"/>
    <property type="project" value="UniProtKB-KW"/>
</dbReference>
<evidence type="ECO:0000256" key="1">
    <source>
        <dbReference type="ARBA" id="ARBA00022801"/>
    </source>
</evidence>
<evidence type="ECO:0000313" key="3">
    <source>
        <dbReference type="EMBL" id="SVB33609.1"/>
    </source>
</evidence>
<dbReference type="InterPro" id="IPR051262">
    <property type="entry name" value="SMP-30/CGR1_Lactonase"/>
</dbReference>
<evidence type="ECO:0000259" key="2">
    <source>
        <dbReference type="Pfam" id="PF08450"/>
    </source>
</evidence>
<accession>A0A382D652</accession>
<dbReference type="PANTHER" id="PTHR47572">
    <property type="entry name" value="LIPOPROTEIN-RELATED"/>
    <property type="match status" value="1"/>
</dbReference>
<dbReference type="AlphaFoldDB" id="A0A382D652"/>
<dbReference type="PRINTS" id="PR01790">
    <property type="entry name" value="SMP30FAMILY"/>
</dbReference>
<dbReference type="Pfam" id="PF08450">
    <property type="entry name" value="SGL"/>
    <property type="match status" value="1"/>
</dbReference>
<feature type="domain" description="SMP-30/Gluconolactonase/LRE-like region" evidence="2">
    <location>
        <begin position="13"/>
        <end position="253"/>
    </location>
</feature>
<dbReference type="Gene3D" id="2.120.10.30">
    <property type="entry name" value="TolB, C-terminal domain"/>
    <property type="match status" value="1"/>
</dbReference>
<organism evidence="3">
    <name type="scientific">marine metagenome</name>
    <dbReference type="NCBI Taxonomy" id="408172"/>
    <lineage>
        <taxon>unclassified sequences</taxon>
        <taxon>metagenomes</taxon>
        <taxon>ecological metagenomes</taxon>
    </lineage>
</organism>
<gene>
    <name evidence="3" type="ORF">METZ01_LOCUS186463</name>
</gene>